<proteinExistence type="predicted"/>
<organism evidence="2">
    <name type="scientific">viral metagenome</name>
    <dbReference type="NCBI Taxonomy" id="1070528"/>
    <lineage>
        <taxon>unclassified sequences</taxon>
        <taxon>metagenomes</taxon>
        <taxon>organismal metagenomes</taxon>
    </lineage>
</organism>
<dbReference type="AlphaFoldDB" id="A0A6C0EKN8"/>
<name>A0A6C0EKN8_9ZZZZ</name>
<feature type="compositionally biased region" description="Basic residues" evidence="1">
    <location>
        <begin position="178"/>
        <end position="226"/>
    </location>
</feature>
<evidence type="ECO:0000313" key="2">
    <source>
        <dbReference type="EMBL" id="QHT29302.1"/>
    </source>
</evidence>
<sequence>MSMITRLGRHPDREKYDFNEPYESRYFSGNDVVKQFVEIGKDIASVKSSIQDMKDDTDTVHTQLNYVLYLLLRKAYDDWWGNDKEAETILPIAVPILLKAGADPRLVLDWKFIIYPKGPKDQAKVDYYKEKILPSVIAFASRVGKSIALQGRLSQGSRLPKAIADKIAKMAYSSRSPRSSRRRSSRRRSRSSSRRSSRRSSSRRSSSRRSSRRRSSRRRSSKRKSK</sequence>
<reference evidence="2" key="1">
    <citation type="journal article" date="2020" name="Nature">
        <title>Giant virus diversity and host interactions through global metagenomics.</title>
        <authorList>
            <person name="Schulz F."/>
            <person name="Roux S."/>
            <person name="Paez-Espino D."/>
            <person name="Jungbluth S."/>
            <person name="Walsh D.A."/>
            <person name="Denef V.J."/>
            <person name="McMahon K.D."/>
            <person name="Konstantinidis K.T."/>
            <person name="Eloe-Fadrosh E.A."/>
            <person name="Kyrpides N.C."/>
            <person name="Woyke T."/>
        </authorList>
    </citation>
    <scope>NUCLEOTIDE SEQUENCE</scope>
    <source>
        <strain evidence="2">GVMAG-M-3300005589-24</strain>
    </source>
</reference>
<feature type="region of interest" description="Disordered" evidence="1">
    <location>
        <begin position="170"/>
        <end position="226"/>
    </location>
</feature>
<dbReference type="EMBL" id="MN738876">
    <property type="protein sequence ID" value="QHT29302.1"/>
    <property type="molecule type" value="Genomic_DNA"/>
</dbReference>
<evidence type="ECO:0000256" key="1">
    <source>
        <dbReference type="SAM" id="MobiDB-lite"/>
    </source>
</evidence>
<accession>A0A6C0EKN8</accession>
<protein>
    <submittedName>
        <fullName evidence="2">Uncharacterized protein</fullName>
    </submittedName>
</protein>